<keyword evidence="5 6" id="KW-0472">Membrane</keyword>
<dbReference type="SUPFAM" id="SSF53448">
    <property type="entry name" value="Nucleotide-diphospho-sugar transferases"/>
    <property type="match status" value="1"/>
</dbReference>
<feature type="transmembrane region" description="Helical" evidence="6">
    <location>
        <begin position="6"/>
        <end position="25"/>
    </location>
</feature>
<sequence>MNTAVGIFLLIYGAVILFYLAIAWYNSLGYESIGSAVTDKDTGARVTVIIPARNEINNIKSCLCSLVKQKYNNYSILVVDGDSTDGTRDFLEAFSTNNKQVSWVAEEPLPDGWVGKSFACWQGAQQADGEWLYFVDADTEHAPTMISATQQYIRHHNLDFLSLMTGQKMSGFWENVILPNVFLWFGTRFPIRKVNDPQSSEARATGQFIAIRKDVYNATSGHHAIRDKVVEDFAFAGLVKDAGYKIRVAGGNQLVTTRMYRTFAQIWEGFSKNIFFAGGQSLFGTVQACLYIFLTQIFPFVVPLYLVWNRQAGLALTILALFPAVLAIIVRVQLNILLKLRHIYIITIPLGGIITCGIHLNSARMYFSGKGMKWKGRIYAKH</sequence>
<dbReference type="PANTHER" id="PTHR43646">
    <property type="entry name" value="GLYCOSYLTRANSFERASE"/>
    <property type="match status" value="1"/>
</dbReference>
<keyword evidence="6" id="KW-0812">Transmembrane</keyword>
<gene>
    <name evidence="8" type="ORF">C4541_03490</name>
</gene>
<dbReference type="GO" id="GO:0016757">
    <property type="term" value="F:glycosyltransferase activity"/>
    <property type="evidence" value="ECO:0007669"/>
    <property type="project" value="UniProtKB-KW"/>
</dbReference>
<dbReference type="Pfam" id="PF00535">
    <property type="entry name" value="Glycos_transf_2"/>
    <property type="match status" value="1"/>
</dbReference>
<comment type="caution">
    <text evidence="8">The sequence shown here is derived from an EMBL/GenBank/DDBJ whole genome shotgun (WGS) entry which is preliminary data.</text>
</comment>
<keyword evidence="4 8" id="KW-0808">Transferase</keyword>
<evidence type="ECO:0000256" key="2">
    <source>
        <dbReference type="ARBA" id="ARBA00022475"/>
    </source>
</evidence>
<feature type="transmembrane region" description="Helical" evidence="6">
    <location>
        <begin position="312"/>
        <end position="330"/>
    </location>
</feature>
<name>A0A3A4RH01_9BACT</name>
<evidence type="ECO:0000256" key="4">
    <source>
        <dbReference type="ARBA" id="ARBA00022679"/>
    </source>
</evidence>
<evidence type="ECO:0000256" key="1">
    <source>
        <dbReference type="ARBA" id="ARBA00004236"/>
    </source>
</evidence>
<dbReference type="InterPro" id="IPR001173">
    <property type="entry name" value="Glyco_trans_2-like"/>
</dbReference>
<evidence type="ECO:0000259" key="7">
    <source>
        <dbReference type="Pfam" id="PF00535"/>
    </source>
</evidence>
<dbReference type="GO" id="GO:0005886">
    <property type="term" value="C:plasma membrane"/>
    <property type="evidence" value="ECO:0007669"/>
    <property type="project" value="UniProtKB-SubCell"/>
</dbReference>
<dbReference type="PANTHER" id="PTHR43646:SF2">
    <property type="entry name" value="GLYCOSYLTRANSFERASE 2-LIKE DOMAIN-CONTAINING PROTEIN"/>
    <property type="match status" value="1"/>
</dbReference>
<dbReference type="CDD" id="cd00761">
    <property type="entry name" value="Glyco_tranf_GTA_type"/>
    <property type="match status" value="1"/>
</dbReference>
<feature type="transmembrane region" description="Helical" evidence="6">
    <location>
        <begin position="342"/>
        <end position="360"/>
    </location>
</feature>
<reference evidence="8 9" key="1">
    <citation type="journal article" date="2017" name="ISME J.">
        <title>Energy and carbon metabolisms in a deep terrestrial subsurface fluid microbial community.</title>
        <authorList>
            <person name="Momper L."/>
            <person name="Jungbluth S.P."/>
            <person name="Lee M.D."/>
            <person name="Amend J.P."/>
        </authorList>
    </citation>
    <scope>NUCLEOTIDE SEQUENCE [LARGE SCALE GENOMIC DNA]</scope>
    <source>
        <strain evidence="8">SURF_26</strain>
    </source>
</reference>
<feature type="domain" description="Glycosyltransferase 2-like" evidence="7">
    <location>
        <begin position="47"/>
        <end position="216"/>
    </location>
</feature>
<evidence type="ECO:0000256" key="3">
    <source>
        <dbReference type="ARBA" id="ARBA00022676"/>
    </source>
</evidence>
<keyword evidence="2" id="KW-1003">Cell membrane</keyword>
<feature type="transmembrane region" description="Helical" evidence="6">
    <location>
        <begin position="282"/>
        <end position="306"/>
    </location>
</feature>
<organism evidence="8 9">
    <name type="scientific">Candidatus Auribacter fodinae</name>
    <dbReference type="NCBI Taxonomy" id="2093366"/>
    <lineage>
        <taxon>Bacteria</taxon>
        <taxon>Pseudomonadati</taxon>
        <taxon>Candidatus Auribacterota</taxon>
        <taxon>Candidatus Auribacteria</taxon>
        <taxon>Candidatus Auribacterales</taxon>
        <taxon>Candidatus Auribacteraceae</taxon>
        <taxon>Candidatus Auribacter</taxon>
    </lineage>
</organism>
<evidence type="ECO:0000256" key="5">
    <source>
        <dbReference type="ARBA" id="ARBA00023136"/>
    </source>
</evidence>
<dbReference type="AlphaFoldDB" id="A0A3A4RH01"/>
<dbReference type="EMBL" id="QZJZ01000022">
    <property type="protein sequence ID" value="RJP60811.1"/>
    <property type="molecule type" value="Genomic_DNA"/>
</dbReference>
<keyword evidence="3" id="KW-0328">Glycosyltransferase</keyword>
<evidence type="ECO:0000313" key="9">
    <source>
        <dbReference type="Proteomes" id="UP000266426"/>
    </source>
</evidence>
<dbReference type="Proteomes" id="UP000266426">
    <property type="component" value="Unassembled WGS sequence"/>
</dbReference>
<comment type="subcellular location">
    <subcellularLocation>
        <location evidence="1">Cell membrane</location>
    </subcellularLocation>
</comment>
<dbReference type="InterPro" id="IPR029044">
    <property type="entry name" value="Nucleotide-diphossugar_trans"/>
</dbReference>
<evidence type="ECO:0000313" key="8">
    <source>
        <dbReference type="EMBL" id="RJP60811.1"/>
    </source>
</evidence>
<evidence type="ECO:0000256" key="6">
    <source>
        <dbReference type="SAM" id="Phobius"/>
    </source>
</evidence>
<accession>A0A3A4RH01</accession>
<keyword evidence="6" id="KW-1133">Transmembrane helix</keyword>
<proteinExistence type="predicted"/>
<dbReference type="Gene3D" id="3.90.550.10">
    <property type="entry name" value="Spore Coat Polysaccharide Biosynthesis Protein SpsA, Chain A"/>
    <property type="match status" value="1"/>
</dbReference>
<protein>
    <submittedName>
        <fullName evidence="8">Glycosyltransferase</fullName>
    </submittedName>
</protein>